<proteinExistence type="predicted"/>
<sequence length="265" mass="28787">MSSNLLASIFLHVSLALLVGLWSPMLNDARLNDQSLPIEIITIDQFTKLVEEATMPDEADARQEAPAFERTTAPSAVQPDTMPLPDAAPPPDKAPTPELTQEAVPEEPRFRVASPVPLARPQVKPKPLLDIGRVQALLNKTPDQEVSDSGVSKSEAGPSAAERLTLNEVDAFRAQMRRCWSPPAGAKQAENLIVQVRLSLTPGGAISAGPVVVNRALLGDPFFRAAAESVLRAIRRCQPFTMPTEKYASWRNIELTFDPRKMLGG</sequence>
<dbReference type="SUPFAM" id="SSF74653">
    <property type="entry name" value="TolA/TonB C-terminal domain"/>
    <property type="match status" value="1"/>
</dbReference>
<name>A0A937HGM2_9PROT</name>
<feature type="region of interest" description="Disordered" evidence="1">
    <location>
        <begin position="57"/>
        <end position="124"/>
    </location>
</feature>
<dbReference type="Proteomes" id="UP000785783">
    <property type="component" value="Unassembled WGS sequence"/>
</dbReference>
<comment type="caution">
    <text evidence="2">The sequence shown here is derived from an EMBL/GenBank/DDBJ whole genome shotgun (WGS) entry which is preliminary data.</text>
</comment>
<gene>
    <name evidence="2" type="ORF">ISQ19_03785</name>
</gene>
<accession>A0A937HGM2</accession>
<evidence type="ECO:0000313" key="3">
    <source>
        <dbReference type="Proteomes" id="UP000785783"/>
    </source>
</evidence>
<feature type="region of interest" description="Disordered" evidence="1">
    <location>
        <begin position="140"/>
        <end position="160"/>
    </location>
</feature>
<reference evidence="2" key="1">
    <citation type="submission" date="2020-10" db="EMBL/GenBank/DDBJ databases">
        <title>Microbiome of the Black Sea water column analyzed by genome centric metagenomics.</title>
        <authorList>
            <person name="Cabello-Yeves P.J."/>
            <person name="Callieri C."/>
            <person name="Picazo A."/>
            <person name="Mehrshad M."/>
            <person name="Haro-Moreno J.M."/>
            <person name="Roda-Garcia J."/>
            <person name="Dzembekova N."/>
            <person name="Slabakova V."/>
            <person name="Slabakova N."/>
            <person name="Moncheva S."/>
            <person name="Rodriguez-Valera F."/>
        </authorList>
    </citation>
    <scope>NUCLEOTIDE SEQUENCE</scope>
    <source>
        <strain evidence="2">BS307-5m-G5</strain>
    </source>
</reference>
<evidence type="ECO:0008006" key="4">
    <source>
        <dbReference type="Google" id="ProtNLM"/>
    </source>
</evidence>
<evidence type="ECO:0000256" key="1">
    <source>
        <dbReference type="SAM" id="MobiDB-lite"/>
    </source>
</evidence>
<evidence type="ECO:0000313" key="2">
    <source>
        <dbReference type="EMBL" id="MBL6761799.1"/>
    </source>
</evidence>
<dbReference type="Gene3D" id="3.30.1150.10">
    <property type="match status" value="1"/>
</dbReference>
<dbReference type="EMBL" id="JADHOK010000037">
    <property type="protein sequence ID" value="MBL6761799.1"/>
    <property type="molecule type" value="Genomic_DNA"/>
</dbReference>
<protein>
    <recommendedName>
        <fullName evidence="4">Cell envelope biogenesis protein TolA</fullName>
    </recommendedName>
</protein>
<organism evidence="2 3">
    <name type="scientific">PS1 clade bacterium</name>
    <dbReference type="NCBI Taxonomy" id="2175152"/>
    <lineage>
        <taxon>Bacteria</taxon>
        <taxon>Pseudomonadati</taxon>
        <taxon>Pseudomonadota</taxon>
        <taxon>Alphaproteobacteria</taxon>
        <taxon>PS1 clade</taxon>
    </lineage>
</organism>
<dbReference type="AlphaFoldDB" id="A0A937HGM2"/>